<comment type="pathway">
    <text evidence="4">Glycan metabolism; heparan sulfate biosynthesis.</text>
</comment>
<feature type="domain" description="WSC" evidence="22">
    <location>
        <begin position="201"/>
        <end position="295"/>
    </location>
</feature>
<evidence type="ECO:0000256" key="14">
    <source>
        <dbReference type="ARBA" id="ARBA00023034"/>
    </source>
</evidence>
<evidence type="ECO:0000256" key="11">
    <source>
        <dbReference type="ARBA" id="ARBA00022824"/>
    </source>
</evidence>
<dbReference type="SMART" id="SM00321">
    <property type="entry name" value="WSC"/>
    <property type="match status" value="1"/>
</dbReference>
<feature type="region of interest" description="Disordered" evidence="20">
    <location>
        <begin position="45"/>
        <end position="72"/>
    </location>
</feature>
<dbReference type="CTD" id="5020"/>
<name>A0A6J1S332_FRAOC</name>
<evidence type="ECO:0000256" key="5">
    <source>
        <dbReference type="ARBA" id="ARBA00010195"/>
    </source>
</evidence>
<keyword evidence="12" id="KW-0735">Signal-anchor</keyword>
<dbReference type="GO" id="GO:0046872">
    <property type="term" value="F:metal ion binding"/>
    <property type="evidence" value="ECO:0007669"/>
    <property type="project" value="UniProtKB-KW"/>
</dbReference>
<keyword evidence="13 21" id="KW-1133">Transmembrane helix</keyword>
<dbReference type="InterPro" id="IPR002889">
    <property type="entry name" value="WSC_carb-bd"/>
</dbReference>
<organism evidence="23 24">
    <name type="scientific">Frankliniella occidentalis</name>
    <name type="common">Western flower thrips</name>
    <name type="synonym">Euthrips occidentalis</name>
    <dbReference type="NCBI Taxonomy" id="133901"/>
    <lineage>
        <taxon>Eukaryota</taxon>
        <taxon>Metazoa</taxon>
        <taxon>Ecdysozoa</taxon>
        <taxon>Arthropoda</taxon>
        <taxon>Hexapoda</taxon>
        <taxon>Insecta</taxon>
        <taxon>Pterygota</taxon>
        <taxon>Neoptera</taxon>
        <taxon>Paraneoptera</taxon>
        <taxon>Thysanoptera</taxon>
        <taxon>Terebrantia</taxon>
        <taxon>Thripoidea</taxon>
        <taxon>Thripidae</taxon>
        <taxon>Frankliniella</taxon>
    </lineage>
</organism>
<proteinExistence type="inferred from homology"/>
<dbReference type="Proteomes" id="UP000504606">
    <property type="component" value="Unplaced"/>
</dbReference>
<evidence type="ECO:0000256" key="6">
    <source>
        <dbReference type="ARBA" id="ARBA00011972"/>
    </source>
</evidence>
<dbReference type="UniPathway" id="UPA00755"/>
<dbReference type="GO" id="GO:0050650">
    <property type="term" value="P:chondroitin sulfate proteoglycan biosynthetic process"/>
    <property type="evidence" value="ECO:0007669"/>
    <property type="project" value="TreeGrafter"/>
</dbReference>
<dbReference type="GO" id="GO:0015012">
    <property type="term" value="P:heparan sulfate proteoglycan biosynthetic process"/>
    <property type="evidence" value="ECO:0007669"/>
    <property type="project" value="UniProtKB-UniPathway"/>
</dbReference>
<evidence type="ECO:0000256" key="15">
    <source>
        <dbReference type="ARBA" id="ARBA00023136"/>
    </source>
</evidence>
<protein>
    <recommendedName>
        <fullName evidence="6">protein xylosyltransferase</fullName>
        <ecNumber evidence="6">2.4.2.26</ecNumber>
    </recommendedName>
    <alternativeName>
        <fullName evidence="18">Peptide O-xylosyltransferase</fullName>
    </alternativeName>
</protein>
<dbReference type="PROSITE" id="PS51212">
    <property type="entry name" value="WSC"/>
    <property type="match status" value="1"/>
</dbReference>
<dbReference type="GO" id="GO:0030158">
    <property type="term" value="F:protein xylosyltransferase activity"/>
    <property type="evidence" value="ECO:0007669"/>
    <property type="project" value="UniProtKB-EC"/>
</dbReference>
<dbReference type="InterPro" id="IPR024448">
    <property type="entry name" value="XylT_C"/>
</dbReference>
<keyword evidence="16" id="KW-1015">Disulfide bond</keyword>
<evidence type="ECO:0000256" key="1">
    <source>
        <dbReference type="ARBA" id="ARBA00004323"/>
    </source>
</evidence>
<evidence type="ECO:0000256" key="2">
    <source>
        <dbReference type="ARBA" id="ARBA00004648"/>
    </source>
</evidence>
<dbReference type="PANTHER" id="PTHR46025:SF3">
    <property type="entry name" value="XYLOSYLTRANSFERASE OXT"/>
    <property type="match status" value="1"/>
</dbReference>
<evidence type="ECO:0000256" key="21">
    <source>
        <dbReference type="SAM" id="Phobius"/>
    </source>
</evidence>
<evidence type="ECO:0000256" key="8">
    <source>
        <dbReference type="ARBA" id="ARBA00022679"/>
    </source>
</evidence>
<keyword evidence="14" id="KW-0333">Golgi apparatus</keyword>
<evidence type="ECO:0000256" key="20">
    <source>
        <dbReference type="SAM" id="MobiDB-lite"/>
    </source>
</evidence>
<dbReference type="GeneID" id="113203214"/>
<evidence type="ECO:0000256" key="18">
    <source>
        <dbReference type="ARBA" id="ARBA00042865"/>
    </source>
</evidence>
<keyword evidence="9 21" id="KW-0812">Transmembrane</keyword>
<evidence type="ECO:0000256" key="13">
    <source>
        <dbReference type="ARBA" id="ARBA00022989"/>
    </source>
</evidence>
<evidence type="ECO:0000259" key="22">
    <source>
        <dbReference type="PROSITE" id="PS51212"/>
    </source>
</evidence>
<evidence type="ECO:0000256" key="10">
    <source>
        <dbReference type="ARBA" id="ARBA00022723"/>
    </source>
</evidence>
<evidence type="ECO:0000256" key="19">
    <source>
        <dbReference type="ARBA" id="ARBA00047847"/>
    </source>
</evidence>
<gene>
    <name evidence="24" type="primary">LOC113203214</name>
</gene>
<evidence type="ECO:0000256" key="17">
    <source>
        <dbReference type="ARBA" id="ARBA00023180"/>
    </source>
</evidence>
<dbReference type="UniPathway" id="UPA00756"/>
<dbReference type="Pfam" id="PF12529">
    <property type="entry name" value="Xylo_C"/>
    <property type="match status" value="1"/>
</dbReference>
<dbReference type="EC" id="2.4.2.26" evidence="6"/>
<dbReference type="AlphaFoldDB" id="A0A6J1S332"/>
<keyword evidence="8" id="KW-0808">Transferase</keyword>
<comment type="subcellular location">
    <subcellularLocation>
        <location evidence="2">Endoplasmic reticulum membrane</location>
        <topology evidence="2">Single-pass type II membrane protein</topology>
    </subcellularLocation>
    <subcellularLocation>
        <location evidence="1">Golgi apparatus membrane</location>
        <topology evidence="1">Single-pass type II membrane protein</topology>
    </subcellularLocation>
</comment>
<evidence type="ECO:0000256" key="16">
    <source>
        <dbReference type="ARBA" id="ARBA00023157"/>
    </source>
</evidence>
<keyword evidence="17" id="KW-0325">Glycoprotein</keyword>
<evidence type="ECO:0000256" key="4">
    <source>
        <dbReference type="ARBA" id="ARBA00005093"/>
    </source>
</evidence>
<evidence type="ECO:0000313" key="24">
    <source>
        <dbReference type="RefSeq" id="XP_026273575.1"/>
    </source>
</evidence>
<dbReference type="Pfam" id="PF02485">
    <property type="entry name" value="Branch"/>
    <property type="match status" value="1"/>
</dbReference>
<dbReference type="InterPro" id="IPR043538">
    <property type="entry name" value="XYLT"/>
</dbReference>
<keyword evidence="10" id="KW-0479">Metal-binding</keyword>
<dbReference type="InterPro" id="IPR003406">
    <property type="entry name" value="Glyco_trans_14"/>
</dbReference>
<evidence type="ECO:0000256" key="7">
    <source>
        <dbReference type="ARBA" id="ARBA00022676"/>
    </source>
</evidence>
<dbReference type="PANTHER" id="PTHR46025">
    <property type="entry name" value="XYLOSYLTRANSFERASE OXT"/>
    <property type="match status" value="1"/>
</dbReference>
<sequence>MAPVKVPDSRWIRRYRKYLLCGSGIMCIQVILAYAFFSLDSDNVGTPSEPRDVSGRGRMNSEAFNEDPNGAASSRRFRENYLALDDEDIPINALFNRHKVPPDKPSNLHVISSVTRSANSPNNNSLRTGVSAVNRTILRLEELDFTPSCEITNKEAVSAIHRAKTQLCKQEIANKTCLINDSNLYPVALQMSCPVREGMTAGKSLGCFKDEKNFRTLSGYSVTLKSTNSPEHCIHLCLQSGFPYAGVQYSVECFCGNNKPELSARLPDSSCNMKCPADPRKACGGYYTINVYQTGISKFIPQVPKESPKPNETPVRVAYLLTLNGRGVRQVRRLFKMLYHQDHYFYIHVDARQDYLFRELLVLETQFPNVKLARKRYATIWGGASLLQMLLASMSYLLSSDWKWDFIINLSESDLPIKTNAQLVKFLTANKKYNFVKSHGREAQRFIQKQGLDKSFVECDAHMWRIGNRQLPWGIQIDGGSDWVALSRSFVSYVSAPEKDELVEGLMSVFKHTLLPAESFFHTILRNSKFCNTYVDNNLHVTNWKRRLGCKCQYQHVVDWCGCSPNVFKLDDWSRLQSTEQRQLFFARKFDPTISQQVIDKVEVWLYGGTAKDLQSKLSYWQSVYNHMDLSPQADDGLLTVSASLARQASHKVENGDSSCSLKMLKVLEVTSYFNNDSYKGSLVRFEAMQSSPLETLELETWAAPISHFGIIRKNRDTIRLKSLLVSSEYDMKEQMSRNFLRVLGPFSDPVLVATLESNATGGLSTNMTFLWIDPTGQLAEVSEMHIEYGHVVGYVKPSLQSPLLPGVWDVRLVKNGTVWARVQFLVSPLEIMSGVTITQQQTGFVHSGPGAPYKHAHLLPEWEVLLGSTPASRVASERKALANARRFGQDLQQWIDGLTQRFYSIVDTCVTAGSHGKLQTLSCASNWGLEPCVATVWSSYTPDPKSKVSGTDFKSGNMKRYVSD</sequence>
<keyword evidence="7" id="KW-0328">Glycosyltransferase</keyword>
<evidence type="ECO:0000256" key="12">
    <source>
        <dbReference type="ARBA" id="ARBA00022968"/>
    </source>
</evidence>
<comment type="catalytic activity">
    <reaction evidence="19">
        <text>UDP-alpha-D-xylose + L-seryl-[protein] = 3-O-(beta-D-xylosyl)-L-seryl-[protein] + UDP + H(+)</text>
        <dbReference type="Rhea" id="RHEA:50192"/>
        <dbReference type="Rhea" id="RHEA-COMP:9863"/>
        <dbReference type="Rhea" id="RHEA-COMP:12567"/>
        <dbReference type="ChEBI" id="CHEBI:15378"/>
        <dbReference type="ChEBI" id="CHEBI:29999"/>
        <dbReference type="ChEBI" id="CHEBI:57632"/>
        <dbReference type="ChEBI" id="CHEBI:58223"/>
        <dbReference type="ChEBI" id="CHEBI:132085"/>
        <dbReference type="EC" id="2.4.2.26"/>
    </reaction>
</comment>
<evidence type="ECO:0000313" key="23">
    <source>
        <dbReference type="Proteomes" id="UP000504606"/>
    </source>
</evidence>
<accession>A0A6J1S332</accession>
<dbReference type="OrthoDB" id="2019572at2759"/>
<evidence type="ECO:0000256" key="3">
    <source>
        <dbReference type="ARBA" id="ARBA00004840"/>
    </source>
</evidence>
<dbReference type="GO" id="GO:0000139">
    <property type="term" value="C:Golgi membrane"/>
    <property type="evidence" value="ECO:0007669"/>
    <property type="project" value="UniProtKB-SubCell"/>
</dbReference>
<dbReference type="KEGG" id="foc:113203214"/>
<feature type="transmembrane region" description="Helical" evidence="21">
    <location>
        <begin position="18"/>
        <end position="37"/>
    </location>
</feature>
<comment type="similarity">
    <text evidence="5">Belongs to the glycosyltransferase 14 family. XylT subfamily.</text>
</comment>
<keyword evidence="23" id="KW-1185">Reference proteome</keyword>
<reference evidence="24" key="1">
    <citation type="submission" date="2025-08" db="UniProtKB">
        <authorList>
            <consortium name="RefSeq"/>
        </authorList>
    </citation>
    <scope>IDENTIFICATION</scope>
    <source>
        <tissue evidence="24">Whole organism</tissue>
    </source>
</reference>
<dbReference type="GO" id="GO:0005789">
    <property type="term" value="C:endoplasmic reticulum membrane"/>
    <property type="evidence" value="ECO:0007669"/>
    <property type="project" value="UniProtKB-SubCell"/>
</dbReference>
<dbReference type="Pfam" id="PF01822">
    <property type="entry name" value="WSC"/>
    <property type="match status" value="1"/>
</dbReference>
<comment type="pathway">
    <text evidence="3">Glycan metabolism; chondroitin sulfate biosynthesis.</text>
</comment>
<evidence type="ECO:0000256" key="9">
    <source>
        <dbReference type="ARBA" id="ARBA00022692"/>
    </source>
</evidence>
<keyword evidence="15 21" id="KW-0472">Membrane</keyword>
<dbReference type="RefSeq" id="XP_026273575.1">
    <property type="nucleotide sequence ID" value="XM_026417790.2"/>
</dbReference>
<keyword evidence="11" id="KW-0256">Endoplasmic reticulum</keyword>